<dbReference type="InterPro" id="IPR013694">
    <property type="entry name" value="VIT"/>
</dbReference>
<dbReference type="PANTHER" id="PTHR45737">
    <property type="entry name" value="VON WILLEBRAND FACTOR A DOMAIN-CONTAINING PROTEIN 5A"/>
    <property type="match status" value="1"/>
</dbReference>
<dbReference type="Pfam" id="PF09906">
    <property type="entry name" value="DUF2135"/>
    <property type="match status" value="1"/>
</dbReference>
<sequence length="1212" mass="141324">MQTPTLTVTEGENKTLLGIRDVKIYSKVLASFAQTSMELTFQNNSNNTLEGELLFPLPESASVSGFALDINGKMVDAVPVEKVKAKVVFEKEVRKGVDPGLLEKVTGNNFKTRVYPILPNNSRTVSITYIEPLKRKPKETNGVYDLMVPKVENLENFELKLEVMCSAQPEIAESDLQDLKFTQEDKESEKGDVNNFVLNLQKNNISLTKPMKFIIPNFYQDNKLHIEYDEIDDQNIFCIEDFPTNIEIENEEQNENEKKSKNIQIIWDSSRSVSFADHKYEIKLVGLYLESLHKESEIEIITFKDCVDQKKLWKLDDDDEEKKAKTIKEIMTYLKKDIVYDGCSNFESLNLNKKNVNDHDVDLILLFTDGLTKLGNEEPKWLKTSSPIYTFSDHVSTNHAFLKKISNITGGEYFNLRQMIQNRKETEEGMEIEKEKEKEKEKEMEKEKEIEIEEEEELKEFEKIIDRIGRFSFSYLYCEIADEENSGVSEIYPSQPSPVILNDEGNVDGGFTLIGKIKKEKTSKIILCYGIGSAVYHRSEYLISESESITTSKSECAILSKYWANEKVKELSLLGDKMKNEILAIGKDYGIVTDNTSLLVLETLQQYLEHDIVPPKKSLPEIYEQFMQRRRHVEEQETKRVQEKLNMVKGWWQKRMEWYNTDYFNRFEKNEQIEKEIKQEQEKVNKSSKLVQKELEKYLEIKKIYDEKVNQLKINLSKDEEVATIVIPSIITQDFQPPTFSLNTNVQIPDLNELPELGKKAWKGIKENKELRERLKYDREQAKNNINYNERRLNGIIQIIEQFKKEPEKRKKSETIGIESLKKEIQSENYFKKCDQSNLSFQFNSSISMEQEQQQQQQQQQRQPQQLEREQSNSLFESNVRSSTTESLFGKKKKATSQKSSNEPKLQIKEWDPNVPYMNEIKKGTNEKERYQIYLDQCKEHGTTPAFYLDVATHFFTQGWKKMAVRIITNILELGLENVQLLRIVAYKLDAEDFVKHAHDLFEKVLVLSPEEPQSYRDLALVLAKLGMHNKSIEYLIKVLTGKWDSRFNEIEITALHELNHLLQKYKREKITYNQDLLSTLPEEFIVNFELDLRIVLGWDTDNVDIDLWVIEPTAEKCYYGNNLSEIGGKLSRDFTQGYGPEEYIIKKAQRGFYVVQAKFFAKHNAKLSGKTSAVLSFFTNYGRENEKKYQVNVRLEGVKNFIDVAYIEIDF</sequence>
<protein>
    <submittedName>
        <fullName evidence="3">von willebrand factor a domain-containing protein 5a</fullName>
    </submittedName>
</protein>
<dbReference type="PANTHER" id="PTHR45737:SF6">
    <property type="entry name" value="VON WILLEBRAND FACTOR A DOMAIN-CONTAINING PROTEIN 5A"/>
    <property type="match status" value="1"/>
</dbReference>
<evidence type="ECO:0000256" key="1">
    <source>
        <dbReference type="SAM" id="MobiDB-lite"/>
    </source>
</evidence>
<proteinExistence type="predicted"/>
<gene>
    <name evidence="3" type="ORF">M0813_12344</name>
</gene>
<feature type="compositionally biased region" description="Polar residues" evidence="1">
    <location>
        <begin position="872"/>
        <end position="887"/>
    </location>
</feature>
<dbReference type="EMBL" id="JAOAOG010000019">
    <property type="protein sequence ID" value="KAJ6254519.1"/>
    <property type="molecule type" value="Genomic_DNA"/>
</dbReference>
<dbReference type="PROSITE" id="PS51468">
    <property type="entry name" value="VIT"/>
    <property type="match status" value="1"/>
</dbReference>
<comment type="caution">
    <text evidence="3">The sequence shown here is derived from an EMBL/GenBank/DDBJ whole genome shotgun (WGS) entry which is preliminary data.</text>
</comment>
<reference evidence="3" key="1">
    <citation type="submission" date="2022-08" db="EMBL/GenBank/DDBJ databases">
        <title>Novel sulfate-reducing endosymbionts in the free-living metamonad Anaeramoeba.</title>
        <authorList>
            <person name="Jerlstrom-Hultqvist J."/>
            <person name="Cepicka I."/>
            <person name="Gallot-Lavallee L."/>
            <person name="Salas-Leiva D."/>
            <person name="Curtis B.A."/>
            <person name="Zahonova K."/>
            <person name="Pipaliya S."/>
            <person name="Dacks J."/>
            <person name="Roger A.J."/>
        </authorList>
    </citation>
    <scope>NUCLEOTIDE SEQUENCE</scope>
    <source>
        <strain evidence="3">Schooner1</strain>
    </source>
</reference>
<evidence type="ECO:0000259" key="2">
    <source>
        <dbReference type="PROSITE" id="PS51468"/>
    </source>
</evidence>
<organism evidence="3 4">
    <name type="scientific">Anaeramoeba flamelloides</name>
    <dbReference type="NCBI Taxonomy" id="1746091"/>
    <lineage>
        <taxon>Eukaryota</taxon>
        <taxon>Metamonada</taxon>
        <taxon>Anaeramoebidae</taxon>
        <taxon>Anaeramoeba</taxon>
    </lineage>
</organism>
<dbReference type="SMART" id="SM00609">
    <property type="entry name" value="VIT"/>
    <property type="match status" value="1"/>
</dbReference>
<dbReference type="InterPro" id="IPR036465">
    <property type="entry name" value="vWFA_dom_sf"/>
</dbReference>
<feature type="region of interest" description="Disordered" evidence="1">
    <location>
        <begin position="847"/>
        <end position="909"/>
    </location>
</feature>
<dbReference type="InterPro" id="IPR019220">
    <property type="entry name" value="DUF2135"/>
</dbReference>
<dbReference type="Pfam" id="PF08487">
    <property type="entry name" value="VIT"/>
    <property type="match status" value="1"/>
</dbReference>
<dbReference type="Gene3D" id="3.40.50.410">
    <property type="entry name" value="von Willebrand factor, type A domain"/>
    <property type="match status" value="1"/>
</dbReference>
<feature type="region of interest" description="Disordered" evidence="1">
    <location>
        <begin position="426"/>
        <end position="448"/>
    </location>
</feature>
<evidence type="ECO:0000313" key="4">
    <source>
        <dbReference type="Proteomes" id="UP001150062"/>
    </source>
</evidence>
<feature type="compositionally biased region" description="Low complexity" evidence="1">
    <location>
        <begin position="850"/>
        <end position="866"/>
    </location>
</feature>
<evidence type="ECO:0000313" key="3">
    <source>
        <dbReference type="EMBL" id="KAJ6254519.1"/>
    </source>
</evidence>
<accession>A0ABQ8ZCV9</accession>
<dbReference type="SUPFAM" id="SSF48452">
    <property type="entry name" value="TPR-like"/>
    <property type="match status" value="1"/>
</dbReference>
<dbReference type="Proteomes" id="UP001150062">
    <property type="component" value="Unassembled WGS sequence"/>
</dbReference>
<dbReference type="Gene3D" id="1.25.40.10">
    <property type="entry name" value="Tetratricopeptide repeat domain"/>
    <property type="match status" value="1"/>
</dbReference>
<name>A0ABQ8ZCV9_9EUKA</name>
<keyword evidence="4" id="KW-1185">Reference proteome</keyword>
<feature type="domain" description="VIT" evidence="2">
    <location>
        <begin position="3"/>
        <end position="131"/>
    </location>
</feature>
<dbReference type="InterPro" id="IPR011990">
    <property type="entry name" value="TPR-like_helical_dom_sf"/>
</dbReference>